<evidence type="ECO:0000313" key="3">
    <source>
        <dbReference type="Proteomes" id="UP000002630"/>
    </source>
</evidence>
<evidence type="ECO:0000313" key="2">
    <source>
        <dbReference type="EMBL" id="CBN80196.1"/>
    </source>
</evidence>
<gene>
    <name evidence="2" type="ORF">Esi_0116_0082</name>
</gene>
<evidence type="ECO:0000256" key="1">
    <source>
        <dbReference type="SAM" id="MobiDB-lite"/>
    </source>
</evidence>
<feature type="compositionally biased region" description="Polar residues" evidence="1">
    <location>
        <begin position="53"/>
        <end position="68"/>
    </location>
</feature>
<dbReference type="Proteomes" id="UP000002630">
    <property type="component" value="Unassembled WGS sequence"/>
</dbReference>
<feature type="compositionally biased region" description="Gly residues" evidence="1">
    <location>
        <begin position="142"/>
        <end position="151"/>
    </location>
</feature>
<feature type="region of interest" description="Disordered" evidence="1">
    <location>
        <begin position="22"/>
        <end position="86"/>
    </location>
</feature>
<name>D8LDD8_ECTSI</name>
<proteinExistence type="predicted"/>
<accession>D8LDD8</accession>
<reference evidence="2 3" key="1">
    <citation type="journal article" date="2010" name="Nature">
        <title>The Ectocarpus genome and the independent evolution of multicellularity in brown algae.</title>
        <authorList>
            <person name="Cock J.M."/>
            <person name="Sterck L."/>
            <person name="Rouze P."/>
            <person name="Scornet D."/>
            <person name="Allen A.E."/>
            <person name="Amoutzias G."/>
            <person name="Anthouard V."/>
            <person name="Artiguenave F."/>
            <person name="Aury J.M."/>
            <person name="Badger J.H."/>
            <person name="Beszteri B."/>
            <person name="Billiau K."/>
            <person name="Bonnet E."/>
            <person name="Bothwell J.H."/>
            <person name="Bowler C."/>
            <person name="Boyen C."/>
            <person name="Brownlee C."/>
            <person name="Carrano C.J."/>
            <person name="Charrier B."/>
            <person name="Cho G.Y."/>
            <person name="Coelho S.M."/>
            <person name="Collen J."/>
            <person name="Corre E."/>
            <person name="Da Silva C."/>
            <person name="Delage L."/>
            <person name="Delaroque N."/>
            <person name="Dittami S.M."/>
            <person name="Doulbeau S."/>
            <person name="Elias M."/>
            <person name="Farnham G."/>
            <person name="Gachon C.M."/>
            <person name="Gschloessl B."/>
            <person name="Heesch S."/>
            <person name="Jabbari K."/>
            <person name="Jubin C."/>
            <person name="Kawai H."/>
            <person name="Kimura K."/>
            <person name="Kloareg B."/>
            <person name="Kupper F.C."/>
            <person name="Lang D."/>
            <person name="Le Bail A."/>
            <person name="Leblanc C."/>
            <person name="Lerouge P."/>
            <person name="Lohr M."/>
            <person name="Lopez P.J."/>
            <person name="Martens C."/>
            <person name="Maumus F."/>
            <person name="Michel G."/>
            <person name="Miranda-Saavedra D."/>
            <person name="Morales J."/>
            <person name="Moreau H."/>
            <person name="Motomura T."/>
            <person name="Nagasato C."/>
            <person name="Napoli C.A."/>
            <person name="Nelson D.R."/>
            <person name="Nyvall-Collen P."/>
            <person name="Peters A.F."/>
            <person name="Pommier C."/>
            <person name="Potin P."/>
            <person name="Poulain J."/>
            <person name="Quesneville H."/>
            <person name="Read B."/>
            <person name="Rensing S.A."/>
            <person name="Ritter A."/>
            <person name="Rousvoal S."/>
            <person name="Samanta M."/>
            <person name="Samson G."/>
            <person name="Schroeder D.C."/>
            <person name="Segurens B."/>
            <person name="Strittmatter M."/>
            <person name="Tonon T."/>
            <person name="Tregear J.W."/>
            <person name="Valentin K."/>
            <person name="von Dassow P."/>
            <person name="Yamagishi T."/>
            <person name="Van de Peer Y."/>
            <person name="Wincker P."/>
        </authorList>
    </citation>
    <scope>NUCLEOTIDE SEQUENCE [LARGE SCALE GENOMIC DNA]</scope>
    <source>
        <strain evidence="3">Ec32 / CCAP1310/4</strain>
    </source>
</reference>
<dbReference type="EMBL" id="FN649760">
    <property type="protein sequence ID" value="CBN80196.1"/>
    <property type="molecule type" value="Genomic_DNA"/>
</dbReference>
<keyword evidence="3" id="KW-1185">Reference proteome</keyword>
<dbReference type="AlphaFoldDB" id="D8LDD8"/>
<sequence>MEASEPQRRGWLSWFRQSVWAPSQPEPASATREEESAGTFFPFLMSSKLPQEARQQPQPHPTNDSSSAPAAAEKLPNSDGDRNGAVAEVVSARGVAADEEERRLERDLPLVWTFLREEEGWSFVDKQSGSTDVRGPTATAAGVGGGDGGGAQQEEAGPMSQGQASRSRR</sequence>
<feature type="region of interest" description="Disordered" evidence="1">
    <location>
        <begin position="121"/>
        <end position="169"/>
    </location>
</feature>
<dbReference type="InParanoid" id="D8LDD8"/>
<organism evidence="2 3">
    <name type="scientific">Ectocarpus siliculosus</name>
    <name type="common">Brown alga</name>
    <name type="synonym">Conferva siliculosa</name>
    <dbReference type="NCBI Taxonomy" id="2880"/>
    <lineage>
        <taxon>Eukaryota</taxon>
        <taxon>Sar</taxon>
        <taxon>Stramenopiles</taxon>
        <taxon>Ochrophyta</taxon>
        <taxon>PX clade</taxon>
        <taxon>Phaeophyceae</taxon>
        <taxon>Ectocarpales</taxon>
        <taxon>Ectocarpaceae</taxon>
        <taxon>Ectocarpus</taxon>
    </lineage>
</organism>
<protein>
    <submittedName>
        <fullName evidence="2">Uncharacterized protein</fullName>
    </submittedName>
</protein>
<feature type="compositionally biased region" description="Polar residues" evidence="1">
    <location>
        <begin position="160"/>
        <end position="169"/>
    </location>
</feature>